<dbReference type="AlphaFoldDB" id="A0A5N5QFG1"/>
<proteinExistence type="predicted"/>
<name>A0A5N5QFG1_9AGAM</name>
<dbReference type="Proteomes" id="UP000383932">
    <property type="component" value="Unassembled WGS sequence"/>
</dbReference>
<keyword evidence="2" id="KW-1185">Reference proteome</keyword>
<gene>
    <name evidence="1" type="ORF">CTheo_6348</name>
</gene>
<comment type="caution">
    <text evidence="1">The sequence shown here is derived from an EMBL/GenBank/DDBJ whole genome shotgun (WGS) entry which is preliminary data.</text>
</comment>
<evidence type="ECO:0000313" key="1">
    <source>
        <dbReference type="EMBL" id="KAB5590201.1"/>
    </source>
</evidence>
<sequence length="119" mass="13088">MAEPEIIFPDCTPAKLTIAGGKVHVEAEGLPTYNGRILVTAPSPELEGLSLEPFEGTVLYDKNSQLIGPATATFSLRNRHIVIDFRPDLDGGEVNAFFRSKEQYDIILPKFAKGSWDLL</sequence>
<accession>A0A5N5QFG1</accession>
<reference evidence="1 2" key="1">
    <citation type="journal article" date="2019" name="Fungal Biol. Biotechnol.">
        <title>Draft genome sequence of fastidious pathogen Ceratobasidium theobromae, which causes vascular-streak dieback in Theobroma cacao.</title>
        <authorList>
            <person name="Ali S.S."/>
            <person name="Asman A."/>
            <person name="Shao J."/>
            <person name="Firmansyah A.P."/>
            <person name="Susilo A.W."/>
            <person name="Rosmana A."/>
            <person name="McMahon P."/>
            <person name="Junaid M."/>
            <person name="Guest D."/>
            <person name="Kheng T.Y."/>
            <person name="Meinhardt L.W."/>
            <person name="Bailey B.A."/>
        </authorList>
    </citation>
    <scope>NUCLEOTIDE SEQUENCE [LARGE SCALE GENOMIC DNA]</scope>
    <source>
        <strain evidence="1 2">CT2</strain>
    </source>
</reference>
<dbReference type="EMBL" id="SSOP01000188">
    <property type="protein sequence ID" value="KAB5590201.1"/>
    <property type="molecule type" value="Genomic_DNA"/>
</dbReference>
<evidence type="ECO:0000313" key="2">
    <source>
        <dbReference type="Proteomes" id="UP000383932"/>
    </source>
</evidence>
<organism evidence="1 2">
    <name type="scientific">Ceratobasidium theobromae</name>
    <dbReference type="NCBI Taxonomy" id="1582974"/>
    <lineage>
        <taxon>Eukaryota</taxon>
        <taxon>Fungi</taxon>
        <taxon>Dikarya</taxon>
        <taxon>Basidiomycota</taxon>
        <taxon>Agaricomycotina</taxon>
        <taxon>Agaricomycetes</taxon>
        <taxon>Cantharellales</taxon>
        <taxon>Ceratobasidiaceae</taxon>
        <taxon>Ceratobasidium</taxon>
    </lineage>
</organism>
<protein>
    <submittedName>
        <fullName evidence="1">Uncharacterized protein</fullName>
    </submittedName>
</protein>